<dbReference type="SUPFAM" id="SSF53335">
    <property type="entry name" value="S-adenosyl-L-methionine-dependent methyltransferases"/>
    <property type="match status" value="1"/>
</dbReference>
<dbReference type="GO" id="GO:0032259">
    <property type="term" value="P:methylation"/>
    <property type="evidence" value="ECO:0007669"/>
    <property type="project" value="UniProtKB-KW"/>
</dbReference>
<keyword evidence="4" id="KW-0949">S-adenosyl-L-methionine</keyword>
<reference evidence="5" key="1">
    <citation type="submission" date="2020-02" db="EMBL/GenBank/DDBJ databases">
        <authorList>
            <person name="Palmer J.M."/>
        </authorList>
    </citation>
    <scope>NUCLEOTIDE SEQUENCE</scope>
    <source>
        <strain evidence="5">EPUS1.4</strain>
        <tissue evidence="5">Thallus</tissue>
    </source>
</reference>
<evidence type="ECO:0008006" key="7">
    <source>
        <dbReference type="Google" id="ProtNLM"/>
    </source>
</evidence>
<organism evidence="5 6">
    <name type="scientific">Endocarpon pusillum</name>
    <dbReference type="NCBI Taxonomy" id="364733"/>
    <lineage>
        <taxon>Eukaryota</taxon>
        <taxon>Fungi</taxon>
        <taxon>Dikarya</taxon>
        <taxon>Ascomycota</taxon>
        <taxon>Pezizomycotina</taxon>
        <taxon>Eurotiomycetes</taxon>
        <taxon>Chaetothyriomycetidae</taxon>
        <taxon>Verrucariales</taxon>
        <taxon>Verrucariaceae</taxon>
        <taxon>Endocarpon</taxon>
    </lineage>
</organism>
<sequence length="250" mass="26371">MLPTPSTSHITCSTIYEPAEDSYLLLDTLSSPSETSWLQTHFAPTSTPTALLLVELGTGSGVILAFLTAHAATIFARADILSLGIDINAHACSATTQTVSTAVTAHNNNSSSSALYLGSLCADLTSPVLDASVDLLVFNPPYVPTPSLPALPTTTPGGSVSDGLFETESHLLSLSYAGGKDGMETTTRLLNALPRVLSERGVAYVLLCAQNRPDEVIVSVREGLGLRVQSVGWSGKMAGWEKLTVLRIWR</sequence>
<dbReference type="OrthoDB" id="406152at2759"/>
<protein>
    <recommendedName>
        <fullName evidence="7">Methyltransferase small domain-containing protein</fullName>
    </recommendedName>
</protein>
<dbReference type="PROSITE" id="PS00092">
    <property type="entry name" value="N6_MTASE"/>
    <property type="match status" value="1"/>
</dbReference>
<evidence type="ECO:0000256" key="4">
    <source>
        <dbReference type="ARBA" id="ARBA00022691"/>
    </source>
</evidence>
<dbReference type="InterPro" id="IPR029063">
    <property type="entry name" value="SAM-dependent_MTases_sf"/>
</dbReference>
<comment type="similarity">
    <text evidence="1">Belongs to the eukaryotic/archaeal PrmC-related family.</text>
</comment>
<keyword evidence="2" id="KW-0489">Methyltransferase</keyword>
<gene>
    <name evidence="5" type="ORF">GJ744_005141</name>
</gene>
<name>A0A8H7AN76_9EURO</name>
<dbReference type="GO" id="GO:0003676">
    <property type="term" value="F:nucleic acid binding"/>
    <property type="evidence" value="ECO:0007669"/>
    <property type="project" value="InterPro"/>
</dbReference>
<dbReference type="PANTHER" id="PTHR45875">
    <property type="entry name" value="METHYLTRANSFERASE N6AMT1"/>
    <property type="match status" value="1"/>
</dbReference>
<dbReference type="Gene3D" id="3.40.50.150">
    <property type="entry name" value="Vaccinia Virus protein VP39"/>
    <property type="match status" value="1"/>
</dbReference>
<dbReference type="GO" id="GO:0035657">
    <property type="term" value="C:eRF1 methyltransferase complex"/>
    <property type="evidence" value="ECO:0007669"/>
    <property type="project" value="TreeGrafter"/>
</dbReference>
<keyword evidence="3" id="KW-0808">Transferase</keyword>
<comment type="caution">
    <text evidence="5">The sequence shown here is derived from an EMBL/GenBank/DDBJ whole genome shotgun (WGS) entry which is preliminary data.</text>
</comment>
<dbReference type="AlphaFoldDB" id="A0A8H7AN76"/>
<accession>A0A8H7AN76</accession>
<dbReference type="EMBL" id="JAACFV010000022">
    <property type="protein sequence ID" value="KAF7511244.1"/>
    <property type="molecule type" value="Genomic_DNA"/>
</dbReference>
<dbReference type="GO" id="GO:0008276">
    <property type="term" value="F:protein methyltransferase activity"/>
    <property type="evidence" value="ECO:0007669"/>
    <property type="project" value="TreeGrafter"/>
</dbReference>
<evidence type="ECO:0000313" key="5">
    <source>
        <dbReference type="EMBL" id="KAF7511244.1"/>
    </source>
</evidence>
<dbReference type="Proteomes" id="UP000606974">
    <property type="component" value="Unassembled WGS sequence"/>
</dbReference>
<dbReference type="GO" id="GO:0008757">
    <property type="term" value="F:S-adenosylmethionine-dependent methyltransferase activity"/>
    <property type="evidence" value="ECO:0007669"/>
    <property type="project" value="TreeGrafter"/>
</dbReference>
<keyword evidence="6" id="KW-1185">Reference proteome</keyword>
<evidence type="ECO:0000256" key="3">
    <source>
        <dbReference type="ARBA" id="ARBA00022679"/>
    </source>
</evidence>
<proteinExistence type="inferred from homology"/>
<evidence type="ECO:0000313" key="6">
    <source>
        <dbReference type="Proteomes" id="UP000606974"/>
    </source>
</evidence>
<dbReference type="InterPro" id="IPR052190">
    <property type="entry name" value="Euk-Arch_PrmC-MTase"/>
</dbReference>
<evidence type="ECO:0000256" key="1">
    <source>
        <dbReference type="ARBA" id="ARBA00006149"/>
    </source>
</evidence>
<dbReference type="InterPro" id="IPR002052">
    <property type="entry name" value="DNA_methylase_N6_adenine_CS"/>
</dbReference>
<dbReference type="PANTHER" id="PTHR45875:SF1">
    <property type="entry name" value="METHYLTRANSFERASE N6AMT1"/>
    <property type="match status" value="1"/>
</dbReference>
<evidence type="ECO:0000256" key="2">
    <source>
        <dbReference type="ARBA" id="ARBA00022603"/>
    </source>
</evidence>